<dbReference type="STRING" id="525903.Taci_1369"/>
<dbReference type="AlphaFoldDB" id="D1B6F9"/>
<dbReference type="Proteomes" id="UP000002030">
    <property type="component" value="Chromosome"/>
</dbReference>
<dbReference type="NCBIfam" id="NF009726">
    <property type="entry name" value="PRK13253.1"/>
    <property type="match status" value="1"/>
</dbReference>
<accession>D1B6F9</accession>
<sequence length="89" mass="9539">MRTVQAGTLESMDCLVTVSDCPGEVKVSISGSGACRFRSSMEAAVRETLERLGVRDVSVDLQDNGAIDLIIRARVEAALRKRMEGGEAP</sequence>
<keyword evidence="2" id="KW-0963">Cytoplasm</keyword>
<evidence type="ECO:0000313" key="5">
    <source>
        <dbReference type="Proteomes" id="UP000002030"/>
    </source>
</evidence>
<dbReference type="OrthoDB" id="5702at2"/>
<keyword evidence="5" id="KW-1185">Reference proteome</keyword>
<evidence type="ECO:0000256" key="2">
    <source>
        <dbReference type="ARBA" id="ARBA00022490"/>
    </source>
</evidence>
<dbReference type="Pfam" id="PF06857">
    <property type="entry name" value="ACP"/>
    <property type="match status" value="1"/>
</dbReference>
<keyword evidence="4" id="KW-0456">Lyase</keyword>
<dbReference type="EnsemblBacteria" id="ACZ19600">
    <property type="protein sequence ID" value="ACZ19600"/>
    <property type="gene ID" value="Taci_1369"/>
</dbReference>
<name>D1B6F9_THEAS</name>
<comment type="subcellular location">
    <subcellularLocation>
        <location evidence="1">Cytoplasm</location>
    </subcellularLocation>
</comment>
<dbReference type="InterPro" id="IPR023439">
    <property type="entry name" value="Mal_deCO2ase/Cit_lyase_ACP"/>
</dbReference>
<dbReference type="NCBIfam" id="TIGR01608">
    <property type="entry name" value="citD"/>
    <property type="match status" value="1"/>
</dbReference>
<evidence type="ECO:0000256" key="1">
    <source>
        <dbReference type="ARBA" id="ARBA00004496"/>
    </source>
</evidence>
<dbReference type="EMBL" id="CP001818">
    <property type="protein sequence ID" value="ACZ19600.1"/>
    <property type="molecule type" value="Genomic_DNA"/>
</dbReference>
<dbReference type="HOGENOM" id="CLU_158489_2_0_0"/>
<evidence type="ECO:0000256" key="3">
    <source>
        <dbReference type="ARBA" id="ARBA00022553"/>
    </source>
</evidence>
<keyword evidence="3" id="KW-0597">Phosphoprotein</keyword>
<dbReference type="eggNOG" id="COG3052">
    <property type="taxonomic scope" value="Bacteria"/>
</dbReference>
<organism evidence="4 5">
    <name type="scientific">Thermanaerovibrio acidaminovorans (strain ATCC 49978 / DSM 6589 / Su883)</name>
    <name type="common">Selenomonas acidaminovorans</name>
    <dbReference type="NCBI Taxonomy" id="525903"/>
    <lineage>
        <taxon>Bacteria</taxon>
        <taxon>Thermotogati</taxon>
        <taxon>Synergistota</taxon>
        <taxon>Synergistia</taxon>
        <taxon>Synergistales</taxon>
        <taxon>Synergistaceae</taxon>
        <taxon>Thermanaerovibrio</taxon>
    </lineage>
</organism>
<dbReference type="KEGG" id="tai:Taci_1369"/>
<protein>
    <submittedName>
        <fullName evidence="4">Citrate lyase acyl carrier protein</fullName>
    </submittedName>
</protein>
<gene>
    <name evidence="4" type="ordered locus">Taci_1369</name>
</gene>
<proteinExistence type="predicted"/>
<dbReference type="GO" id="GO:0005737">
    <property type="term" value="C:cytoplasm"/>
    <property type="evidence" value="ECO:0007669"/>
    <property type="project" value="UniProtKB-SubCell"/>
</dbReference>
<dbReference type="GO" id="GO:0016829">
    <property type="term" value="F:lyase activity"/>
    <property type="evidence" value="ECO:0007669"/>
    <property type="project" value="UniProtKB-KW"/>
</dbReference>
<dbReference type="InterPro" id="IPR006495">
    <property type="entry name" value="CitD"/>
</dbReference>
<dbReference type="RefSeq" id="WP_012870111.1">
    <property type="nucleotide sequence ID" value="NC_013522.1"/>
</dbReference>
<evidence type="ECO:0000313" key="4">
    <source>
        <dbReference type="EMBL" id="ACZ19600.1"/>
    </source>
</evidence>
<reference evidence="4 5" key="1">
    <citation type="journal article" date="2009" name="Stand. Genomic Sci.">
        <title>Complete genome sequence of Thermanaerovibrio acidaminovorans type strain (Su883).</title>
        <authorList>
            <person name="Chovatia M."/>
            <person name="Sikorski J."/>
            <person name="Schroder M."/>
            <person name="Lapidus A."/>
            <person name="Nolan M."/>
            <person name="Tice H."/>
            <person name="Glavina Del Rio T."/>
            <person name="Copeland A."/>
            <person name="Cheng J.F."/>
            <person name="Lucas S."/>
            <person name="Chen F."/>
            <person name="Bruce D."/>
            <person name="Goodwin L."/>
            <person name="Pitluck S."/>
            <person name="Ivanova N."/>
            <person name="Mavromatis K."/>
            <person name="Ovchinnikova G."/>
            <person name="Pati A."/>
            <person name="Chen A."/>
            <person name="Palaniappan K."/>
            <person name="Land M."/>
            <person name="Hauser L."/>
            <person name="Chang Y.J."/>
            <person name="Jeffries C.D."/>
            <person name="Chain P."/>
            <person name="Saunders E."/>
            <person name="Detter J.C."/>
            <person name="Brettin T."/>
            <person name="Rohde M."/>
            <person name="Goker M."/>
            <person name="Spring S."/>
            <person name="Bristow J."/>
            <person name="Markowitz V."/>
            <person name="Hugenholtz P."/>
            <person name="Kyrpides N.C."/>
            <person name="Klenk H.P."/>
            <person name="Eisen J.A."/>
        </authorList>
    </citation>
    <scope>NUCLEOTIDE SEQUENCE [LARGE SCALE GENOMIC DNA]</scope>
    <source>
        <strain evidence="5">ATCC 49978 / DSM 6589 / Su883</strain>
    </source>
</reference>